<dbReference type="InterPro" id="IPR046433">
    <property type="entry name" value="ActCoA_hydro"/>
</dbReference>
<evidence type="ECO:0000259" key="5">
    <source>
        <dbReference type="Pfam" id="PF13336"/>
    </source>
</evidence>
<evidence type="ECO:0008006" key="8">
    <source>
        <dbReference type="Google" id="ProtNLM"/>
    </source>
</evidence>
<keyword evidence="2" id="KW-0808">Transferase</keyword>
<evidence type="ECO:0000256" key="2">
    <source>
        <dbReference type="ARBA" id="ARBA00022679"/>
    </source>
</evidence>
<evidence type="ECO:0000313" key="6">
    <source>
        <dbReference type="EMBL" id="KAK4002009.1"/>
    </source>
</evidence>
<dbReference type="InterPro" id="IPR003702">
    <property type="entry name" value="ActCoA_hydro_N"/>
</dbReference>
<dbReference type="Gene3D" id="3.30.750.70">
    <property type="entry name" value="4-hydroxybutyrate coenzyme like domains"/>
    <property type="match status" value="1"/>
</dbReference>
<evidence type="ECO:0000256" key="3">
    <source>
        <dbReference type="SAM" id="MobiDB-lite"/>
    </source>
</evidence>
<keyword evidence="7" id="KW-1185">Reference proteome</keyword>
<dbReference type="SUPFAM" id="SSF100950">
    <property type="entry name" value="NagB/RpiA/CoA transferase-like"/>
    <property type="match status" value="2"/>
</dbReference>
<dbReference type="InterPro" id="IPR037171">
    <property type="entry name" value="NagB/RpiA_transferase-like"/>
</dbReference>
<dbReference type="EMBL" id="JAOYFB010000001">
    <property type="protein sequence ID" value="KAK4002009.1"/>
    <property type="molecule type" value="Genomic_DNA"/>
</dbReference>
<comment type="caution">
    <text evidence="6">The sequence shown here is derived from an EMBL/GenBank/DDBJ whole genome shotgun (WGS) entry which is preliminary data.</text>
</comment>
<dbReference type="Gene3D" id="3.40.1080.20">
    <property type="entry name" value="Acetyl-CoA hydrolase/transferase C-terminal domain"/>
    <property type="match status" value="1"/>
</dbReference>
<feature type="domain" description="Acetyl-CoA hydrolase/transferase C-terminal" evidence="5">
    <location>
        <begin position="355"/>
        <end position="508"/>
    </location>
</feature>
<protein>
    <recommendedName>
        <fullName evidence="8">Acetyl-CoA hydrolase</fullName>
    </recommendedName>
</protein>
<dbReference type="PANTHER" id="PTHR21432:SF20">
    <property type="entry name" value="ACETYL-COA HYDROLASE"/>
    <property type="match status" value="1"/>
</dbReference>
<dbReference type="Pfam" id="PF13336">
    <property type="entry name" value="AcetylCoA_hyd_C"/>
    <property type="match status" value="1"/>
</dbReference>
<evidence type="ECO:0000313" key="7">
    <source>
        <dbReference type="Proteomes" id="UP001234178"/>
    </source>
</evidence>
<dbReference type="PANTHER" id="PTHR21432">
    <property type="entry name" value="ACETYL-COA HYDROLASE-RELATED"/>
    <property type="match status" value="1"/>
</dbReference>
<evidence type="ECO:0000256" key="1">
    <source>
        <dbReference type="ARBA" id="ARBA00009632"/>
    </source>
</evidence>
<feature type="domain" description="Acetyl-CoA hydrolase/transferase N-terminal" evidence="4">
    <location>
        <begin position="92"/>
        <end position="263"/>
    </location>
</feature>
<name>A0ABQ9YN20_9CRUS</name>
<dbReference type="InterPro" id="IPR026888">
    <property type="entry name" value="AcetylCoA_hyd_C"/>
</dbReference>
<dbReference type="InterPro" id="IPR038460">
    <property type="entry name" value="AcetylCoA_hyd_C_sf"/>
</dbReference>
<feature type="region of interest" description="Disordered" evidence="3">
    <location>
        <begin position="69"/>
        <end position="89"/>
    </location>
</feature>
<proteinExistence type="inferred from homology"/>
<sequence length="518" mass="56324">MASVVSYKTTVGEKATTSQTDRRPSYVMCNGKYCKETQLTAKGGFGLNCLTEKILKKLNNSENRCKKVASSVNGKKPRPEPFHPLPRAPITSSAEDAVKVVKSGDNIFVHSAAATPSKLLAALANHGKQNRLERVTVCHIHIEGAMEYLKPEYSGIFRDNSFFIGANAREAVNTGRADFVPIFLSEIPLLFHRKIIQLDVALINVSPPDQHGFCSFGPSVDVTRSAVKNAKYIIGQINPKIPRTFGDGTIHVSHLDCIVNVDEELPQRPPAKINPIENAIGRLIADNLVDNGATLQMGIGNIPDAVLSSLKSHTDLGIHSEMFSDGVVDLVEAGCITNSQKKILPGKIVGSFCLGSRRLYDFLDNNPFIVMGDVQWVNSSSLIAQNPKVTAINSCIEIDLTGQVVSDSIGTRMFSGVGGQVDFLRGAAICPDGGKPILALPSSTKKGESKIVPFLKQGAGIVTTRAHVHYVVTEYGYTNLFGKNLRQRAFELIRIAHPDHREELEKAAFERLNCMPSP</sequence>
<comment type="similarity">
    <text evidence="1">Belongs to the acetyl-CoA hydrolase/transferase family.</text>
</comment>
<accession>A0ABQ9YN20</accession>
<reference evidence="6 7" key="1">
    <citation type="journal article" date="2023" name="Nucleic Acids Res.">
        <title>The hologenome of Daphnia magna reveals possible DNA methylation and microbiome-mediated evolution of the host genome.</title>
        <authorList>
            <person name="Chaturvedi A."/>
            <person name="Li X."/>
            <person name="Dhandapani V."/>
            <person name="Marshall H."/>
            <person name="Kissane S."/>
            <person name="Cuenca-Cambronero M."/>
            <person name="Asole G."/>
            <person name="Calvet F."/>
            <person name="Ruiz-Romero M."/>
            <person name="Marangio P."/>
            <person name="Guigo R."/>
            <person name="Rago D."/>
            <person name="Mirbahai L."/>
            <person name="Eastwood N."/>
            <person name="Colbourne J.K."/>
            <person name="Zhou J."/>
            <person name="Mallon E."/>
            <person name="Orsini L."/>
        </authorList>
    </citation>
    <scope>NUCLEOTIDE SEQUENCE [LARGE SCALE GENOMIC DNA]</scope>
    <source>
        <strain evidence="6">LRV0_1</strain>
    </source>
</reference>
<evidence type="ECO:0000259" key="4">
    <source>
        <dbReference type="Pfam" id="PF02550"/>
    </source>
</evidence>
<dbReference type="Pfam" id="PF02550">
    <property type="entry name" value="AcetylCoA_hydro"/>
    <property type="match status" value="1"/>
</dbReference>
<feature type="region of interest" description="Disordered" evidence="3">
    <location>
        <begin position="1"/>
        <end position="22"/>
    </location>
</feature>
<gene>
    <name evidence="6" type="ORF">OUZ56_003868</name>
</gene>
<organism evidence="6 7">
    <name type="scientific">Daphnia magna</name>
    <dbReference type="NCBI Taxonomy" id="35525"/>
    <lineage>
        <taxon>Eukaryota</taxon>
        <taxon>Metazoa</taxon>
        <taxon>Ecdysozoa</taxon>
        <taxon>Arthropoda</taxon>
        <taxon>Crustacea</taxon>
        <taxon>Branchiopoda</taxon>
        <taxon>Diplostraca</taxon>
        <taxon>Cladocera</taxon>
        <taxon>Anomopoda</taxon>
        <taxon>Daphniidae</taxon>
        <taxon>Daphnia</taxon>
    </lineage>
</organism>
<dbReference type="Gene3D" id="3.40.1080.10">
    <property type="entry name" value="Glutaconate Coenzyme A-transferase"/>
    <property type="match status" value="1"/>
</dbReference>
<dbReference type="Proteomes" id="UP001234178">
    <property type="component" value="Unassembled WGS sequence"/>
</dbReference>